<dbReference type="Gene3D" id="3.20.20.70">
    <property type="entry name" value="Aldolase class I"/>
    <property type="match status" value="1"/>
</dbReference>
<evidence type="ECO:0000256" key="5">
    <source>
        <dbReference type="ARBA" id="ARBA00023002"/>
    </source>
</evidence>
<dbReference type="Pfam" id="PF00724">
    <property type="entry name" value="Oxidored_FMN"/>
    <property type="match status" value="1"/>
</dbReference>
<proteinExistence type="predicted"/>
<evidence type="ECO:0000313" key="7">
    <source>
        <dbReference type="EMBL" id="WXA95789.1"/>
    </source>
</evidence>
<dbReference type="InterPro" id="IPR044152">
    <property type="entry name" value="YqjM-like"/>
</dbReference>
<evidence type="ECO:0000256" key="1">
    <source>
        <dbReference type="ARBA" id="ARBA00001917"/>
    </source>
</evidence>
<dbReference type="PANTHER" id="PTHR43303:SF4">
    <property type="entry name" value="NADPH DEHYDROGENASE C23G7.10C-RELATED"/>
    <property type="match status" value="1"/>
</dbReference>
<keyword evidence="2" id="KW-0285">Flavoprotein</keyword>
<evidence type="ECO:0000313" key="8">
    <source>
        <dbReference type="Proteomes" id="UP001379533"/>
    </source>
</evidence>
<evidence type="ECO:0000256" key="4">
    <source>
        <dbReference type="ARBA" id="ARBA00022857"/>
    </source>
</evidence>
<dbReference type="PANTHER" id="PTHR43303">
    <property type="entry name" value="NADPH DEHYDROGENASE C23G7.10C-RELATED"/>
    <property type="match status" value="1"/>
</dbReference>
<protein>
    <submittedName>
        <fullName evidence="7">NADH:flavin oxidoreductase/NADH oxidase</fullName>
    </submittedName>
</protein>
<gene>
    <name evidence="7" type="ORF">LZC95_02910</name>
</gene>
<accession>A0ABZ2KAW7</accession>
<keyword evidence="5" id="KW-0560">Oxidoreductase</keyword>
<sequence length="357" mass="37936">MAQLFEPFTLRSVTFKNRVFVSPMCQYSCAHDGLPTPWHHMHLGRFAVGGAALVFTEAAAVAPAGRISPHDLGIWSDAHARALAPIVAFLTEQGAVPGIQIAHAGRKASTAVPWEGGQGVAPERGGWTPVAPSALAFSPTYPDPAALDTSGIAAVVDQFVLAAKRAGDAGFRVVELHMAHGYLMHEFLSPLSNRRTDAWGGDFEGRARLPLEVAAAVRDAWPSHLPLFARISATEWAAGGWDLPESIRFAACLRERGVDLVDCSSGGGVPDAKIPEKPGYQVPFARAIREEARVATGAVGLITEPAQANDVVQSGSADAVLLARAMLNDPNWALHAAHALGVDVPWPPQYRRAKPRA</sequence>
<organism evidence="7 8">
    <name type="scientific">Pendulispora brunnea</name>
    <dbReference type="NCBI Taxonomy" id="2905690"/>
    <lineage>
        <taxon>Bacteria</taxon>
        <taxon>Pseudomonadati</taxon>
        <taxon>Myxococcota</taxon>
        <taxon>Myxococcia</taxon>
        <taxon>Myxococcales</taxon>
        <taxon>Sorangiineae</taxon>
        <taxon>Pendulisporaceae</taxon>
        <taxon>Pendulispora</taxon>
    </lineage>
</organism>
<keyword evidence="8" id="KW-1185">Reference proteome</keyword>
<dbReference type="RefSeq" id="WP_394846399.1">
    <property type="nucleotide sequence ID" value="NZ_CP089982.1"/>
</dbReference>
<comment type="cofactor">
    <cofactor evidence="1">
        <name>FMN</name>
        <dbReference type="ChEBI" id="CHEBI:58210"/>
    </cofactor>
</comment>
<dbReference type="EMBL" id="CP089982">
    <property type="protein sequence ID" value="WXA95789.1"/>
    <property type="molecule type" value="Genomic_DNA"/>
</dbReference>
<evidence type="ECO:0000256" key="2">
    <source>
        <dbReference type="ARBA" id="ARBA00022630"/>
    </source>
</evidence>
<name>A0ABZ2KAW7_9BACT</name>
<dbReference type="InterPro" id="IPR001155">
    <property type="entry name" value="OxRdtase_FMN_N"/>
</dbReference>
<evidence type="ECO:0000256" key="3">
    <source>
        <dbReference type="ARBA" id="ARBA00022643"/>
    </source>
</evidence>
<dbReference type="Proteomes" id="UP001379533">
    <property type="component" value="Chromosome"/>
</dbReference>
<keyword evidence="3" id="KW-0288">FMN</keyword>
<dbReference type="CDD" id="cd02932">
    <property type="entry name" value="OYE_YqiM_FMN"/>
    <property type="match status" value="1"/>
</dbReference>
<reference evidence="7 8" key="1">
    <citation type="submission" date="2021-12" db="EMBL/GenBank/DDBJ databases">
        <title>Discovery of the Pendulisporaceae a myxobacterial family with distinct sporulation behavior and unique specialized metabolism.</title>
        <authorList>
            <person name="Garcia R."/>
            <person name="Popoff A."/>
            <person name="Bader C.D."/>
            <person name="Loehr J."/>
            <person name="Walesch S."/>
            <person name="Walt C."/>
            <person name="Boldt J."/>
            <person name="Bunk B."/>
            <person name="Haeckl F.J.F.P.J."/>
            <person name="Gunesch A.P."/>
            <person name="Birkelbach J."/>
            <person name="Nuebel U."/>
            <person name="Pietschmann T."/>
            <person name="Bach T."/>
            <person name="Mueller R."/>
        </authorList>
    </citation>
    <scope>NUCLEOTIDE SEQUENCE [LARGE SCALE GENOMIC DNA]</scope>
    <source>
        <strain evidence="7 8">MSr12523</strain>
    </source>
</reference>
<evidence type="ECO:0000259" key="6">
    <source>
        <dbReference type="Pfam" id="PF00724"/>
    </source>
</evidence>
<dbReference type="SUPFAM" id="SSF51395">
    <property type="entry name" value="FMN-linked oxidoreductases"/>
    <property type="match status" value="1"/>
</dbReference>
<feature type="domain" description="NADH:flavin oxidoreductase/NADH oxidase N-terminal" evidence="6">
    <location>
        <begin position="3"/>
        <end position="339"/>
    </location>
</feature>
<dbReference type="InterPro" id="IPR013785">
    <property type="entry name" value="Aldolase_TIM"/>
</dbReference>
<keyword evidence="4" id="KW-0521">NADP</keyword>